<organism evidence="1 2">
    <name type="scientific">Oopsacas minuta</name>
    <dbReference type="NCBI Taxonomy" id="111878"/>
    <lineage>
        <taxon>Eukaryota</taxon>
        <taxon>Metazoa</taxon>
        <taxon>Porifera</taxon>
        <taxon>Hexactinellida</taxon>
        <taxon>Hexasterophora</taxon>
        <taxon>Lyssacinosida</taxon>
        <taxon>Leucopsacidae</taxon>
        <taxon>Oopsacas</taxon>
    </lineage>
</organism>
<proteinExistence type="predicted"/>
<dbReference type="EMBL" id="JAKMXF010000072">
    <property type="protein sequence ID" value="KAI6658903.1"/>
    <property type="molecule type" value="Genomic_DNA"/>
</dbReference>
<dbReference type="AlphaFoldDB" id="A0AAV7KCH5"/>
<sequence>MPDIQLEEHVLNISLLYLDYRLSKHEKSLVDFSGMPVARNTFPTQDVAQVRGLSDFHGYVLFFLPTVEA</sequence>
<keyword evidence="2" id="KW-1185">Reference proteome</keyword>
<gene>
    <name evidence="1" type="ORF">LOD99_10896</name>
</gene>
<name>A0AAV7KCH5_9METZ</name>
<reference evidence="1 2" key="1">
    <citation type="journal article" date="2023" name="BMC Biol.">
        <title>The compact genome of the sponge Oopsacas minuta (Hexactinellida) is lacking key metazoan core genes.</title>
        <authorList>
            <person name="Santini S."/>
            <person name="Schenkelaars Q."/>
            <person name="Jourda C."/>
            <person name="Duchesne M."/>
            <person name="Belahbib H."/>
            <person name="Rocher C."/>
            <person name="Selva M."/>
            <person name="Riesgo A."/>
            <person name="Vervoort M."/>
            <person name="Leys S.P."/>
            <person name="Kodjabachian L."/>
            <person name="Le Bivic A."/>
            <person name="Borchiellini C."/>
            <person name="Claverie J.M."/>
            <person name="Renard E."/>
        </authorList>
    </citation>
    <scope>NUCLEOTIDE SEQUENCE [LARGE SCALE GENOMIC DNA]</scope>
    <source>
        <strain evidence="1">SPO-2</strain>
    </source>
</reference>
<dbReference type="Proteomes" id="UP001165289">
    <property type="component" value="Unassembled WGS sequence"/>
</dbReference>
<comment type="caution">
    <text evidence="1">The sequence shown here is derived from an EMBL/GenBank/DDBJ whole genome shotgun (WGS) entry which is preliminary data.</text>
</comment>
<evidence type="ECO:0000313" key="2">
    <source>
        <dbReference type="Proteomes" id="UP001165289"/>
    </source>
</evidence>
<protein>
    <submittedName>
        <fullName evidence="1">Uncharacterized protein</fullName>
    </submittedName>
</protein>
<accession>A0AAV7KCH5</accession>
<evidence type="ECO:0000313" key="1">
    <source>
        <dbReference type="EMBL" id="KAI6658903.1"/>
    </source>
</evidence>